<evidence type="ECO:0000313" key="3">
    <source>
        <dbReference type="EMBL" id="AKM10294.1"/>
    </source>
</evidence>
<dbReference type="GO" id="GO:0043565">
    <property type="term" value="F:sequence-specific DNA binding"/>
    <property type="evidence" value="ECO:0007669"/>
    <property type="project" value="InterPro"/>
</dbReference>
<comment type="similarity">
    <text evidence="1">Belongs to the transposase 8 family.</text>
</comment>
<organism evidence="3 4">
    <name type="scientific">Croceicoccus naphthovorans</name>
    <dbReference type="NCBI Taxonomy" id="1348774"/>
    <lineage>
        <taxon>Bacteria</taxon>
        <taxon>Pseudomonadati</taxon>
        <taxon>Pseudomonadota</taxon>
        <taxon>Alphaproteobacteria</taxon>
        <taxon>Sphingomonadales</taxon>
        <taxon>Erythrobacteraceae</taxon>
        <taxon>Croceicoccus</taxon>
    </lineage>
</organism>
<dbReference type="NCBIfam" id="NF047595">
    <property type="entry name" value="IS66_ISRel24_TnpA"/>
    <property type="match status" value="1"/>
</dbReference>
<dbReference type="EMBL" id="CP011770">
    <property type="protein sequence ID" value="AKM10294.1"/>
    <property type="molecule type" value="Genomic_DNA"/>
</dbReference>
<protein>
    <submittedName>
        <fullName evidence="3">Uncharacterized protein</fullName>
    </submittedName>
</protein>
<dbReference type="PANTHER" id="PTHR37936:SF3">
    <property type="entry name" value="TRANSPOSASE INSC FOR INSERTION ELEMENT IS2A-RELATED"/>
    <property type="match status" value="1"/>
</dbReference>
<dbReference type="InterPro" id="IPR036388">
    <property type="entry name" value="WH-like_DNA-bd_sf"/>
</dbReference>
<dbReference type="InterPro" id="IPR002514">
    <property type="entry name" value="Transposase_8"/>
</dbReference>
<dbReference type="AlphaFoldDB" id="A0A0G3XI57"/>
<evidence type="ECO:0000313" key="4">
    <source>
        <dbReference type="Proteomes" id="UP000035287"/>
    </source>
</evidence>
<dbReference type="Proteomes" id="UP000035287">
    <property type="component" value="Chromosome"/>
</dbReference>
<dbReference type="PANTHER" id="PTHR37936">
    <property type="entry name" value="TRANSPOSASE INSC FOR INSERTION ELEMENT IS2A-RELATED"/>
    <property type="match status" value="1"/>
</dbReference>
<dbReference type="KEGG" id="cna:AB433_10545"/>
<dbReference type="GO" id="GO:0006313">
    <property type="term" value="P:DNA transposition"/>
    <property type="evidence" value="ECO:0007669"/>
    <property type="project" value="InterPro"/>
</dbReference>
<name>A0A0G3XI57_9SPHN</name>
<dbReference type="GO" id="GO:0004803">
    <property type="term" value="F:transposase activity"/>
    <property type="evidence" value="ECO:0007669"/>
    <property type="project" value="InterPro"/>
</dbReference>
<evidence type="ECO:0000256" key="1">
    <source>
        <dbReference type="ARBA" id="ARBA00009964"/>
    </source>
</evidence>
<dbReference type="STRING" id="1348774.AB433_10545"/>
<proteinExistence type="inferred from homology"/>
<keyword evidence="4" id="KW-1185">Reference proteome</keyword>
<evidence type="ECO:0000256" key="2">
    <source>
        <dbReference type="SAM" id="MobiDB-lite"/>
    </source>
</evidence>
<accession>A0A0G3XI57</accession>
<feature type="region of interest" description="Disordered" evidence="2">
    <location>
        <begin position="1"/>
        <end position="31"/>
    </location>
</feature>
<dbReference type="PATRIC" id="fig|1348774.3.peg.2215"/>
<dbReference type="Pfam" id="PF01527">
    <property type="entry name" value="HTH_Tnp_1"/>
    <property type="match status" value="1"/>
</dbReference>
<dbReference type="RefSeq" id="WP_047820957.1">
    <property type="nucleotide sequence ID" value="NZ_JACIEL010000046.1"/>
</dbReference>
<feature type="compositionally biased region" description="Polar residues" evidence="2">
    <location>
        <begin position="1"/>
        <end position="13"/>
    </location>
</feature>
<dbReference type="InterPro" id="IPR010921">
    <property type="entry name" value="Trp_repressor/repl_initiator"/>
</dbReference>
<sequence>MGDVTTFESSFETSAGGRPQRMDVIPAGRERRSWTPEAKSRIIAESMEVRANVAEIARRNGMLPQQLYAWRREARERMEAGDRPAFVPAVVEEPAKPQASCAEIRINIRGMTIRVPDGVSADHIERVLLAVQVAT</sequence>
<dbReference type="OrthoDB" id="7476756at2"/>
<dbReference type="SUPFAM" id="SSF48295">
    <property type="entry name" value="TrpR-like"/>
    <property type="match status" value="1"/>
</dbReference>
<dbReference type="Gene3D" id="1.10.10.10">
    <property type="entry name" value="Winged helix-like DNA-binding domain superfamily/Winged helix DNA-binding domain"/>
    <property type="match status" value="1"/>
</dbReference>
<reference evidence="3 4" key="1">
    <citation type="submission" date="2015-06" db="EMBL/GenBank/DDBJ databases">
        <authorList>
            <person name="Zeng Y."/>
            <person name="Huang Y."/>
        </authorList>
    </citation>
    <scope>NUCLEOTIDE SEQUENCE [LARGE SCALE GENOMIC DNA]</scope>
    <source>
        <strain evidence="3 4">PQ-2</strain>
    </source>
</reference>
<gene>
    <name evidence="3" type="ORF">AB433_10545</name>
</gene>